<dbReference type="InterPro" id="IPR050515">
    <property type="entry name" value="Beta-lactam/transpept"/>
</dbReference>
<keyword evidence="3" id="KW-0472">Membrane</keyword>
<feature type="domain" description="Penicillin-binding protein dimerisation" evidence="5">
    <location>
        <begin position="54"/>
        <end position="220"/>
    </location>
</feature>
<gene>
    <name evidence="6" type="ORF">ADN01_11275</name>
</gene>
<dbReference type="PATRIC" id="fig|229921.5.peg.1477"/>
<dbReference type="PANTHER" id="PTHR30627:SF1">
    <property type="entry name" value="PEPTIDOGLYCAN D,D-TRANSPEPTIDASE FTSI"/>
    <property type="match status" value="1"/>
</dbReference>
<dbReference type="Gene3D" id="3.40.710.10">
    <property type="entry name" value="DD-peptidase/beta-lactamase superfamily"/>
    <property type="match status" value="1"/>
</dbReference>
<evidence type="ECO:0000256" key="1">
    <source>
        <dbReference type="ARBA" id="ARBA00004370"/>
    </source>
</evidence>
<name>A0A0P6XXM5_9CHLR</name>
<sequence>MKSLFSSRMNLVGLLMSLGFGLIVFQMVRIQTVDAGKQLQERGQQYLEVSEKLRPPRGNIYDREGILLAGNKEMYEIGLDFNFVTDPETIARELSTLLEMDRNKLEQLAKMREEDPDKQYVTVKRFVSPETLQKVQETKKRINDASESTKPKRGEVLPSMRGVVWKPMIMRTYPENSIASNVLGFYTFLDPDDPHGFYGVEQQYDTLLAGPEMNVSYRVNPAELQQMPDLPQSTSLVLTIDLQIQAMLERKAQEALDANGAKSVSILVMDPKTGEILGMASTPGLNLNEYWKMWKVKDEAAKDDKKKEKAADDSTPAYYFNRAIGQTYEPGSVFKVLTMAAALDSGMVAPDTTFYDTGRLDYAGGFVTNWDGGAWGEQTMQGCMAHSLNVCLASLAIDLGDKQYYEYMSAFGIGRPTQVDLAGEQSPTMRLPGDDGWTVGTLANNAFGQGVLVTPIQIASAISAVANKGKIMAPHVVKATIDGEGRVRELSPMIVSRPIKAKTARALTEMLAESVETETTAAKVEGYRFAGKTGTAEIAVPGLGYVSQLTNASFVGWGPADDPQVLVYVWIEKPTSEIWGSVVAAPVFREVTTELMKLMRIPPDDIRLGLTQK</sequence>
<dbReference type="Pfam" id="PF03717">
    <property type="entry name" value="PBP_dimer"/>
    <property type="match status" value="1"/>
</dbReference>
<evidence type="ECO:0000313" key="6">
    <source>
        <dbReference type="EMBL" id="KPL80704.1"/>
    </source>
</evidence>
<dbReference type="InterPro" id="IPR005311">
    <property type="entry name" value="PBP_dimer"/>
</dbReference>
<evidence type="ECO:0000259" key="5">
    <source>
        <dbReference type="Pfam" id="PF03717"/>
    </source>
</evidence>
<comment type="caution">
    <text evidence="6">The sequence shown here is derived from an EMBL/GenBank/DDBJ whole genome shotgun (WGS) entry which is preliminary data.</text>
</comment>
<evidence type="ECO:0000259" key="4">
    <source>
        <dbReference type="Pfam" id="PF00905"/>
    </source>
</evidence>
<dbReference type="Gene3D" id="3.90.1310.10">
    <property type="entry name" value="Penicillin-binding protein 2a (Domain 2)"/>
    <property type="match status" value="1"/>
</dbReference>
<proteinExistence type="inferred from homology"/>
<dbReference type="PANTHER" id="PTHR30627">
    <property type="entry name" value="PEPTIDOGLYCAN D,D-TRANSPEPTIDASE"/>
    <property type="match status" value="1"/>
</dbReference>
<dbReference type="Proteomes" id="UP000050501">
    <property type="component" value="Unassembled WGS sequence"/>
</dbReference>
<keyword evidence="7" id="KW-1185">Reference proteome</keyword>
<dbReference type="EMBL" id="LGCM01000039">
    <property type="protein sequence ID" value="KPL80704.1"/>
    <property type="molecule type" value="Genomic_DNA"/>
</dbReference>
<comment type="similarity">
    <text evidence="2">Belongs to the transpeptidase family.</text>
</comment>
<accession>A0A0P6XXM5</accession>
<dbReference type="SUPFAM" id="SSF56601">
    <property type="entry name" value="beta-lactamase/transpeptidase-like"/>
    <property type="match status" value="1"/>
</dbReference>
<protein>
    <recommendedName>
        <fullName evidence="8">Cell division protein FtsI</fullName>
    </recommendedName>
</protein>
<dbReference type="GO" id="GO:0005886">
    <property type="term" value="C:plasma membrane"/>
    <property type="evidence" value="ECO:0007669"/>
    <property type="project" value="TreeGrafter"/>
</dbReference>
<dbReference type="OrthoDB" id="9804124at2"/>
<feature type="domain" description="Penicillin-binding protein transpeptidase" evidence="4">
    <location>
        <begin position="265"/>
        <end position="591"/>
    </location>
</feature>
<organism evidence="6 7">
    <name type="scientific">Levilinea saccharolytica</name>
    <dbReference type="NCBI Taxonomy" id="229921"/>
    <lineage>
        <taxon>Bacteria</taxon>
        <taxon>Bacillati</taxon>
        <taxon>Chloroflexota</taxon>
        <taxon>Anaerolineae</taxon>
        <taxon>Anaerolineales</taxon>
        <taxon>Anaerolineaceae</taxon>
        <taxon>Levilinea</taxon>
    </lineage>
</organism>
<comment type="subcellular location">
    <subcellularLocation>
        <location evidence="1">Membrane</location>
    </subcellularLocation>
</comment>
<dbReference type="GO" id="GO:0008658">
    <property type="term" value="F:penicillin binding"/>
    <property type="evidence" value="ECO:0007669"/>
    <property type="project" value="InterPro"/>
</dbReference>
<evidence type="ECO:0000256" key="2">
    <source>
        <dbReference type="ARBA" id="ARBA00007171"/>
    </source>
</evidence>
<evidence type="ECO:0000313" key="7">
    <source>
        <dbReference type="Proteomes" id="UP000050501"/>
    </source>
</evidence>
<dbReference type="SUPFAM" id="SSF56519">
    <property type="entry name" value="Penicillin binding protein dimerisation domain"/>
    <property type="match status" value="1"/>
</dbReference>
<evidence type="ECO:0000256" key="3">
    <source>
        <dbReference type="ARBA" id="ARBA00023136"/>
    </source>
</evidence>
<dbReference type="RefSeq" id="WP_062417679.1">
    <property type="nucleotide sequence ID" value="NZ_DF967974.1"/>
</dbReference>
<dbReference type="GO" id="GO:0071555">
    <property type="term" value="P:cell wall organization"/>
    <property type="evidence" value="ECO:0007669"/>
    <property type="project" value="TreeGrafter"/>
</dbReference>
<evidence type="ECO:0008006" key="8">
    <source>
        <dbReference type="Google" id="ProtNLM"/>
    </source>
</evidence>
<dbReference type="InterPro" id="IPR036138">
    <property type="entry name" value="PBP_dimer_sf"/>
</dbReference>
<dbReference type="InterPro" id="IPR012338">
    <property type="entry name" value="Beta-lactam/transpept-like"/>
</dbReference>
<dbReference type="STRING" id="229921.ADN01_11275"/>
<dbReference type="AlphaFoldDB" id="A0A0P6XXM5"/>
<dbReference type="InterPro" id="IPR001460">
    <property type="entry name" value="PCN-bd_Tpept"/>
</dbReference>
<dbReference type="Pfam" id="PF00905">
    <property type="entry name" value="Transpeptidase"/>
    <property type="match status" value="1"/>
</dbReference>
<reference evidence="6 7" key="1">
    <citation type="submission" date="2015-07" db="EMBL/GenBank/DDBJ databases">
        <title>Genome sequence of Levilinea saccharolytica DSM 16555.</title>
        <authorList>
            <person name="Hemp J."/>
            <person name="Ward L.M."/>
            <person name="Pace L.A."/>
            <person name="Fischer W.W."/>
        </authorList>
    </citation>
    <scope>NUCLEOTIDE SEQUENCE [LARGE SCALE GENOMIC DNA]</scope>
    <source>
        <strain evidence="6 7">KIBI-1</strain>
    </source>
</reference>